<name>A0A074LN18_9BACL</name>
<dbReference type="GO" id="GO:0098796">
    <property type="term" value="C:membrane protein complex"/>
    <property type="evidence" value="ECO:0007669"/>
    <property type="project" value="UniProtKB-ARBA"/>
</dbReference>
<evidence type="ECO:0000256" key="4">
    <source>
        <dbReference type="ARBA" id="ARBA00022475"/>
    </source>
</evidence>
<dbReference type="GO" id="GO:0005524">
    <property type="term" value="F:ATP binding"/>
    <property type="evidence" value="ECO:0007669"/>
    <property type="project" value="UniProtKB-KW"/>
</dbReference>
<evidence type="ECO:0000256" key="5">
    <source>
        <dbReference type="ARBA" id="ARBA00022741"/>
    </source>
</evidence>
<dbReference type="eggNOG" id="COG1136">
    <property type="taxonomic scope" value="Bacteria"/>
</dbReference>
<evidence type="ECO:0000256" key="3">
    <source>
        <dbReference type="ARBA" id="ARBA00022448"/>
    </source>
</evidence>
<evidence type="ECO:0000313" key="12">
    <source>
        <dbReference type="EMBL" id="KEO81233.1"/>
    </source>
</evidence>
<dbReference type="GO" id="GO:0016887">
    <property type="term" value="F:ATP hydrolysis activity"/>
    <property type="evidence" value="ECO:0007669"/>
    <property type="project" value="InterPro"/>
</dbReference>
<dbReference type="GO" id="GO:0005886">
    <property type="term" value="C:plasma membrane"/>
    <property type="evidence" value="ECO:0007669"/>
    <property type="project" value="UniProtKB-SubCell"/>
</dbReference>
<dbReference type="PROSITE" id="PS50893">
    <property type="entry name" value="ABC_TRANSPORTER_2"/>
    <property type="match status" value="1"/>
</dbReference>
<keyword evidence="4" id="KW-1003">Cell membrane</keyword>
<evidence type="ECO:0000256" key="6">
    <source>
        <dbReference type="ARBA" id="ARBA00022840"/>
    </source>
</evidence>
<keyword evidence="13" id="KW-1185">Reference proteome</keyword>
<dbReference type="Pfam" id="PF00005">
    <property type="entry name" value="ABC_tran"/>
    <property type="match status" value="1"/>
</dbReference>
<evidence type="ECO:0000256" key="7">
    <source>
        <dbReference type="ARBA" id="ARBA00023136"/>
    </source>
</evidence>
<dbReference type="SMART" id="SM00382">
    <property type="entry name" value="AAA"/>
    <property type="match status" value="1"/>
</dbReference>
<organism evidence="12 13">
    <name type="scientific">Tumebacillus flagellatus</name>
    <dbReference type="NCBI Taxonomy" id="1157490"/>
    <lineage>
        <taxon>Bacteria</taxon>
        <taxon>Bacillati</taxon>
        <taxon>Bacillota</taxon>
        <taxon>Bacilli</taxon>
        <taxon>Bacillales</taxon>
        <taxon>Alicyclobacillaceae</taxon>
        <taxon>Tumebacillus</taxon>
    </lineage>
</organism>
<dbReference type="GO" id="GO:0022857">
    <property type="term" value="F:transmembrane transporter activity"/>
    <property type="evidence" value="ECO:0007669"/>
    <property type="project" value="TreeGrafter"/>
</dbReference>
<evidence type="ECO:0000256" key="9">
    <source>
        <dbReference type="ARBA" id="ARBA00024432"/>
    </source>
</evidence>
<accession>A0A074LN18</accession>
<evidence type="ECO:0000256" key="8">
    <source>
        <dbReference type="ARBA" id="ARBA00024359"/>
    </source>
</evidence>
<dbReference type="InterPro" id="IPR017871">
    <property type="entry name" value="ABC_transporter-like_CS"/>
</dbReference>
<dbReference type="OrthoDB" id="9791546at2"/>
<dbReference type="RefSeq" id="WP_038093732.1">
    <property type="nucleotide sequence ID" value="NZ_JMIR01000042.1"/>
</dbReference>
<evidence type="ECO:0000313" key="13">
    <source>
        <dbReference type="Proteomes" id="UP000027931"/>
    </source>
</evidence>
<keyword evidence="5" id="KW-0547">Nucleotide-binding</keyword>
<dbReference type="Gene3D" id="3.40.50.300">
    <property type="entry name" value="P-loop containing nucleotide triphosphate hydrolases"/>
    <property type="match status" value="1"/>
</dbReference>
<keyword evidence="7" id="KW-0472">Membrane</keyword>
<comment type="subunit">
    <text evidence="2">The complex is composed of two ATP-binding proteins (HrtA), two transmembrane proteins (HrtB) and a solute-binding protein.</text>
</comment>
<dbReference type="AlphaFoldDB" id="A0A074LN18"/>
<dbReference type="CDD" id="cd03255">
    <property type="entry name" value="ABC_MJ0796_LolCDE_FtsE"/>
    <property type="match status" value="1"/>
</dbReference>
<dbReference type="PANTHER" id="PTHR24220">
    <property type="entry name" value="IMPORT ATP-BINDING PROTEIN"/>
    <property type="match status" value="1"/>
</dbReference>
<dbReference type="SUPFAM" id="SSF52540">
    <property type="entry name" value="P-loop containing nucleoside triphosphate hydrolases"/>
    <property type="match status" value="1"/>
</dbReference>
<dbReference type="STRING" id="1157490.EL26_21745"/>
<evidence type="ECO:0000256" key="2">
    <source>
        <dbReference type="ARBA" id="ARBA00011131"/>
    </source>
</evidence>
<comment type="subcellular location">
    <subcellularLocation>
        <location evidence="1">Cell membrane</location>
        <topology evidence="1">Peripheral membrane protein</topology>
    </subcellularLocation>
</comment>
<evidence type="ECO:0000256" key="10">
    <source>
        <dbReference type="ARBA" id="ARBA00024721"/>
    </source>
</evidence>
<comment type="function">
    <text evidence="10">Part of the ABC transporter complex hrt involved in hemin import. Responsible for energy coupling to the transport system.</text>
</comment>
<comment type="similarity">
    <text evidence="8">Belongs to the ABC transporter superfamily. HrtA family.</text>
</comment>
<evidence type="ECO:0000256" key="1">
    <source>
        <dbReference type="ARBA" id="ARBA00004202"/>
    </source>
</evidence>
<gene>
    <name evidence="12" type="ORF">EL26_21745</name>
</gene>
<comment type="caution">
    <text evidence="12">The sequence shown here is derived from an EMBL/GenBank/DDBJ whole genome shotgun (WGS) entry which is preliminary data.</text>
</comment>
<dbReference type="InterPro" id="IPR015854">
    <property type="entry name" value="ABC_transpr_LolD-like"/>
</dbReference>
<dbReference type="Proteomes" id="UP000027931">
    <property type="component" value="Unassembled WGS sequence"/>
</dbReference>
<keyword evidence="3" id="KW-0813">Transport</keyword>
<keyword evidence="6 12" id="KW-0067">ATP-binding</keyword>
<dbReference type="FunFam" id="3.40.50.300:FF:000032">
    <property type="entry name" value="Export ABC transporter ATP-binding protein"/>
    <property type="match status" value="1"/>
</dbReference>
<evidence type="ECO:0000259" key="11">
    <source>
        <dbReference type="PROSITE" id="PS50893"/>
    </source>
</evidence>
<dbReference type="InterPro" id="IPR027417">
    <property type="entry name" value="P-loop_NTPase"/>
</dbReference>
<reference evidence="12 13" key="1">
    <citation type="journal article" date="2013" name="Int. J. Syst. Evol. Microbiol.">
        <title>Tumebacillus flagellatus sp. nov., an alpha-amylase/pullulanase-producing bacterium isolated from cassava wastewater.</title>
        <authorList>
            <person name="Wang Q."/>
            <person name="Xie N."/>
            <person name="Qin Y."/>
            <person name="Shen N."/>
            <person name="Zhu J."/>
            <person name="Mi H."/>
            <person name="Huang R."/>
        </authorList>
    </citation>
    <scope>NUCLEOTIDE SEQUENCE [LARGE SCALE GENOMIC DNA]</scope>
    <source>
        <strain evidence="12 13">GST4</strain>
    </source>
</reference>
<dbReference type="PANTHER" id="PTHR24220:SF666">
    <property type="entry name" value="HEMIN IMPORT ATP-BINDING PROTEIN HRTA-RELATED"/>
    <property type="match status" value="1"/>
</dbReference>
<dbReference type="InterPro" id="IPR003593">
    <property type="entry name" value="AAA+_ATPase"/>
</dbReference>
<dbReference type="PROSITE" id="PS00211">
    <property type="entry name" value="ABC_TRANSPORTER_1"/>
    <property type="match status" value="1"/>
</dbReference>
<dbReference type="EMBL" id="JMIR01000042">
    <property type="protein sequence ID" value="KEO81233.1"/>
    <property type="molecule type" value="Genomic_DNA"/>
</dbReference>
<protein>
    <recommendedName>
        <fullName evidence="9">Putative hemin import ATP-binding protein HrtA</fullName>
    </recommendedName>
</protein>
<dbReference type="InterPro" id="IPR003439">
    <property type="entry name" value="ABC_transporter-like_ATP-bd"/>
</dbReference>
<sequence>MNMSKLVLEGVGKRYGEGVNTVYALQDVSMRVEAGEFVAVVGPSGSGKSTLLAIAGALLQQSSGNVLINGVDISSFSPAKLAQVRLHQIGFILQSSNLVPYLKTIDQLLLVAELSGTRNRETAVRAEKLLTELGLAHRRDHYPEHLSGGERQRVAIARALMNDPDVILADEPTASLDTTRGKEVVEMLVREAKSRGKAAVMVTHDERMLHLCDRVLRMTDGKLQEVNP</sequence>
<dbReference type="InterPro" id="IPR017911">
    <property type="entry name" value="MacB-like_ATP-bd"/>
</dbReference>
<feature type="domain" description="ABC transporter" evidence="11">
    <location>
        <begin position="6"/>
        <end position="228"/>
    </location>
</feature>
<proteinExistence type="inferred from homology"/>